<reference evidence="15" key="1">
    <citation type="submission" date="2022-01" db="EMBL/GenBank/DDBJ databases">
        <authorList>
            <person name="King R."/>
        </authorList>
    </citation>
    <scope>NUCLEOTIDE SEQUENCE</scope>
</reference>
<feature type="domain" description="Glycosyl hydrolase family 30 TIM-barrel" evidence="13">
    <location>
        <begin position="89"/>
        <end position="435"/>
    </location>
</feature>
<comment type="catalytic activity">
    <reaction evidence="1">
        <text>a beta-D-glucosyl-(1&lt;-&gt;1')-N-acylsphing-4-enine + H2O = an N-acylsphing-4-enine + D-glucose</text>
        <dbReference type="Rhea" id="RHEA:13269"/>
        <dbReference type="ChEBI" id="CHEBI:4167"/>
        <dbReference type="ChEBI" id="CHEBI:15377"/>
        <dbReference type="ChEBI" id="CHEBI:22801"/>
        <dbReference type="ChEBI" id="CHEBI:52639"/>
        <dbReference type="EC" id="3.2.1.45"/>
    </reaction>
    <physiologicalReaction direction="left-to-right" evidence="1">
        <dbReference type="Rhea" id="RHEA:13270"/>
    </physiologicalReaction>
</comment>
<comment type="pathway">
    <text evidence="2">Lipid metabolism; sphingolipid metabolism.</text>
</comment>
<evidence type="ECO:0000256" key="11">
    <source>
        <dbReference type="ARBA" id="ARBA00051345"/>
    </source>
</evidence>
<dbReference type="GO" id="GO:0030163">
    <property type="term" value="P:protein catabolic process"/>
    <property type="evidence" value="ECO:0007669"/>
    <property type="project" value="UniProtKB-ARBA"/>
</dbReference>
<comment type="catalytic activity">
    <reaction evidence="11">
        <text>an N-acyl-1-beta-D-glucosyl-15-methylhexadecasphing-4-enine + H2O = an N-acyl-15-methylhexadecasphing-4-enine + D-glucose</text>
        <dbReference type="Rhea" id="RHEA:34755"/>
        <dbReference type="ChEBI" id="CHEBI:4167"/>
        <dbReference type="ChEBI" id="CHEBI:15377"/>
        <dbReference type="ChEBI" id="CHEBI:70815"/>
        <dbReference type="ChEBI" id="CHEBI:70846"/>
    </reaction>
    <physiologicalReaction direction="left-to-right" evidence="11">
        <dbReference type="Rhea" id="RHEA:34756"/>
    </physiologicalReaction>
</comment>
<keyword evidence="6" id="KW-0732">Signal</keyword>
<comment type="pathway">
    <text evidence="3">Sphingolipid metabolism.</text>
</comment>
<evidence type="ECO:0000313" key="15">
    <source>
        <dbReference type="EMBL" id="CAG9763952.1"/>
    </source>
</evidence>
<dbReference type="SUPFAM" id="SSF51445">
    <property type="entry name" value="(Trans)glycosidases"/>
    <property type="match status" value="1"/>
</dbReference>
<dbReference type="InterPro" id="IPR013780">
    <property type="entry name" value="Glyco_hydro_b"/>
</dbReference>
<dbReference type="AlphaFoldDB" id="A0A9N9ML24"/>
<keyword evidence="16" id="KW-1185">Reference proteome</keyword>
<dbReference type="PANTHER" id="PTHR11069:SF23">
    <property type="entry name" value="LYSOSOMAL ACID GLUCOSYLCERAMIDASE"/>
    <property type="match status" value="1"/>
</dbReference>
<evidence type="ECO:0000256" key="8">
    <source>
        <dbReference type="ARBA" id="ARBA00022919"/>
    </source>
</evidence>
<proteinExistence type="inferred from homology"/>
<dbReference type="GO" id="GO:0032006">
    <property type="term" value="P:regulation of TOR signaling"/>
    <property type="evidence" value="ECO:0007669"/>
    <property type="project" value="UniProtKB-ARBA"/>
</dbReference>
<dbReference type="GO" id="GO:0006680">
    <property type="term" value="P:glucosylceramide catabolic process"/>
    <property type="evidence" value="ECO:0007669"/>
    <property type="project" value="TreeGrafter"/>
</dbReference>
<sequence length="504" mass="56003">MKLLAFFLIVSTRADIPCLQSTTASGPYCVCNATHCDSVPPLLNLTYSEYQLYSSSKENLGFQSTQGKFSNVTLANEVLVSLKTHYQKILGFGGAFTDSTGINIDSLSNKCQSLLLESYFGSTGIGYSVGRVPIGGTDFSLKGYSYCDKQDDSLDSFALQEEDFKYKVPLIQRALELRGGGNLKLFASAWSAPVWMKNTDKYNGFGKVVPKYYQLWAKYYLKFFEEYEKQGVAFWGVTSQNEPIDGLIGTTVPNNGFDSEEMKNWIKEALGPAIRNSTFKNLKIILHDDQRLLLPLLKTLVLTDEEVVKYADGVGVHFYTDFFVPGSFLDLVEVEGKSLFRLATEGCAGSAHIFGLTEAVDLGSWSRAETYLSSIFTDLKHDVIGWVDWNMALNRSGGPNWIRNEVDSPIIVDSEKDEFYKQPMFYALGHFSKFVVPGSVRIGSESVLSDLEVLSFLRPDGKIVVVLWNKSNEAKSVNLAVDNLAGNLNLPAKSINTLLLSLYK</sequence>
<evidence type="ECO:0000259" key="14">
    <source>
        <dbReference type="Pfam" id="PF17189"/>
    </source>
</evidence>
<dbReference type="GO" id="GO:0016241">
    <property type="term" value="P:regulation of macroautophagy"/>
    <property type="evidence" value="ECO:0007669"/>
    <property type="project" value="UniProtKB-ARBA"/>
</dbReference>
<name>A0A9N9ML24_9CUCU</name>
<dbReference type="Proteomes" id="UP001152799">
    <property type="component" value="Chromosome 16"/>
</dbReference>
<evidence type="ECO:0000256" key="2">
    <source>
        <dbReference type="ARBA" id="ARBA00004760"/>
    </source>
</evidence>
<dbReference type="InterPro" id="IPR017853">
    <property type="entry name" value="GH"/>
</dbReference>
<feature type="domain" description="Glycosyl hydrolase family 30 beta sandwich" evidence="14">
    <location>
        <begin position="438"/>
        <end position="498"/>
    </location>
</feature>
<dbReference type="GO" id="GO:0005764">
    <property type="term" value="C:lysosome"/>
    <property type="evidence" value="ECO:0007669"/>
    <property type="project" value="UniProtKB-ARBA"/>
</dbReference>
<dbReference type="PANTHER" id="PTHR11069">
    <property type="entry name" value="GLUCOSYLCERAMIDASE"/>
    <property type="match status" value="1"/>
</dbReference>
<keyword evidence="8 12" id="KW-0746">Sphingolipid metabolism</keyword>
<dbReference type="GO" id="GO:0005102">
    <property type="term" value="F:signaling receptor binding"/>
    <property type="evidence" value="ECO:0007669"/>
    <property type="project" value="UniProtKB-ARBA"/>
</dbReference>
<dbReference type="GO" id="GO:0005774">
    <property type="term" value="C:vacuolar membrane"/>
    <property type="evidence" value="ECO:0007669"/>
    <property type="project" value="UniProtKB-ARBA"/>
</dbReference>
<comment type="catalytic activity">
    <reaction evidence="10">
        <text>a beta-D-glucosylceramide + H2O = an N-acyl-sphingoid base + D-glucose</text>
        <dbReference type="Rhea" id="RHEA:81447"/>
        <dbReference type="ChEBI" id="CHEBI:4167"/>
        <dbReference type="ChEBI" id="CHEBI:15377"/>
        <dbReference type="ChEBI" id="CHEBI:83264"/>
        <dbReference type="ChEBI" id="CHEBI:83273"/>
    </reaction>
    <physiologicalReaction direction="left-to-right" evidence="10">
        <dbReference type="Rhea" id="RHEA:81448"/>
    </physiologicalReaction>
</comment>
<evidence type="ECO:0000256" key="5">
    <source>
        <dbReference type="ARBA" id="ARBA00012658"/>
    </source>
</evidence>
<dbReference type="Gene3D" id="2.60.40.1180">
    <property type="entry name" value="Golgi alpha-mannosidase II"/>
    <property type="match status" value="1"/>
</dbReference>
<dbReference type="OrthoDB" id="2160638at2759"/>
<evidence type="ECO:0000256" key="10">
    <source>
        <dbReference type="ARBA" id="ARBA00050474"/>
    </source>
</evidence>
<dbReference type="GO" id="GO:0016758">
    <property type="term" value="F:hexosyltransferase activity"/>
    <property type="evidence" value="ECO:0007669"/>
    <property type="project" value="UniProtKB-ARBA"/>
</dbReference>
<evidence type="ECO:0000259" key="13">
    <source>
        <dbReference type="Pfam" id="PF02055"/>
    </source>
</evidence>
<dbReference type="Pfam" id="PF17189">
    <property type="entry name" value="Glyco_hydro_30C"/>
    <property type="match status" value="1"/>
</dbReference>
<dbReference type="GO" id="GO:0042391">
    <property type="term" value="P:regulation of membrane potential"/>
    <property type="evidence" value="ECO:0007669"/>
    <property type="project" value="UniProtKB-ARBA"/>
</dbReference>
<keyword evidence="9 12" id="KW-0443">Lipid metabolism</keyword>
<evidence type="ECO:0000313" key="16">
    <source>
        <dbReference type="Proteomes" id="UP001152799"/>
    </source>
</evidence>
<dbReference type="GO" id="GO:0051246">
    <property type="term" value="P:regulation of protein metabolic process"/>
    <property type="evidence" value="ECO:0007669"/>
    <property type="project" value="UniProtKB-ARBA"/>
</dbReference>
<dbReference type="PRINTS" id="PR00843">
    <property type="entry name" value="GLHYDRLASE30"/>
</dbReference>
<comment type="similarity">
    <text evidence="4 12">Belongs to the glycosyl hydrolase 30 family.</text>
</comment>
<evidence type="ECO:0000256" key="3">
    <source>
        <dbReference type="ARBA" id="ARBA00004991"/>
    </source>
</evidence>
<evidence type="ECO:0000256" key="9">
    <source>
        <dbReference type="ARBA" id="ARBA00023098"/>
    </source>
</evidence>
<evidence type="ECO:0000256" key="12">
    <source>
        <dbReference type="RuleBase" id="RU361188"/>
    </source>
</evidence>
<dbReference type="GO" id="GO:0008202">
    <property type="term" value="P:steroid metabolic process"/>
    <property type="evidence" value="ECO:0007669"/>
    <property type="project" value="UniProtKB-ARBA"/>
</dbReference>
<accession>A0A9N9ML24</accession>
<dbReference type="GO" id="GO:0004348">
    <property type="term" value="F:glucosylceramidase activity"/>
    <property type="evidence" value="ECO:0007669"/>
    <property type="project" value="UniProtKB-EC"/>
</dbReference>
<dbReference type="GO" id="GO:0006066">
    <property type="term" value="P:alcohol metabolic process"/>
    <property type="evidence" value="ECO:0007669"/>
    <property type="project" value="UniProtKB-ARBA"/>
</dbReference>
<keyword evidence="12" id="KW-0326">Glycosidase</keyword>
<gene>
    <name evidence="15" type="ORF">CEUTPL_LOCUS4600</name>
</gene>
<evidence type="ECO:0000256" key="7">
    <source>
        <dbReference type="ARBA" id="ARBA00022801"/>
    </source>
</evidence>
<dbReference type="GO" id="GO:0006914">
    <property type="term" value="P:autophagy"/>
    <property type="evidence" value="ECO:0007669"/>
    <property type="project" value="UniProtKB-ARBA"/>
</dbReference>
<dbReference type="GO" id="GO:0010605">
    <property type="term" value="P:negative regulation of macromolecule metabolic process"/>
    <property type="evidence" value="ECO:0007669"/>
    <property type="project" value="UniProtKB-ARBA"/>
</dbReference>
<dbReference type="InterPro" id="IPR033453">
    <property type="entry name" value="Glyco_hydro_30_TIM-barrel"/>
</dbReference>
<dbReference type="InterPro" id="IPR001139">
    <property type="entry name" value="Glyco_hydro_30"/>
</dbReference>
<dbReference type="InterPro" id="IPR033452">
    <property type="entry name" value="GH30_C"/>
</dbReference>
<protein>
    <recommendedName>
        <fullName evidence="5 12">Glucosylceramidase</fullName>
        <ecNumber evidence="5 12">3.2.1.45</ecNumber>
    </recommendedName>
</protein>
<dbReference type="Pfam" id="PF02055">
    <property type="entry name" value="Glyco_hydro_30"/>
    <property type="match status" value="1"/>
</dbReference>
<dbReference type="FunFam" id="3.20.20.80:FF:000030">
    <property type="entry name" value="Lysosomal acid glucosylceramidase"/>
    <property type="match status" value="1"/>
</dbReference>
<dbReference type="EC" id="3.2.1.45" evidence="5 12"/>
<keyword evidence="7 12" id="KW-0378">Hydrolase</keyword>
<organism evidence="15 16">
    <name type="scientific">Ceutorhynchus assimilis</name>
    <name type="common">cabbage seed weevil</name>
    <dbReference type="NCBI Taxonomy" id="467358"/>
    <lineage>
        <taxon>Eukaryota</taxon>
        <taxon>Metazoa</taxon>
        <taxon>Ecdysozoa</taxon>
        <taxon>Arthropoda</taxon>
        <taxon>Hexapoda</taxon>
        <taxon>Insecta</taxon>
        <taxon>Pterygota</taxon>
        <taxon>Neoptera</taxon>
        <taxon>Endopterygota</taxon>
        <taxon>Coleoptera</taxon>
        <taxon>Polyphaga</taxon>
        <taxon>Cucujiformia</taxon>
        <taxon>Curculionidae</taxon>
        <taxon>Ceutorhynchinae</taxon>
        <taxon>Ceutorhynchus</taxon>
    </lineage>
</organism>
<dbReference type="Gene3D" id="3.20.20.80">
    <property type="entry name" value="Glycosidases"/>
    <property type="match status" value="1"/>
</dbReference>
<dbReference type="EMBL" id="OU892292">
    <property type="protein sequence ID" value="CAG9763952.1"/>
    <property type="molecule type" value="Genomic_DNA"/>
</dbReference>
<evidence type="ECO:0000256" key="4">
    <source>
        <dbReference type="ARBA" id="ARBA00005382"/>
    </source>
</evidence>
<dbReference type="GO" id="GO:0007040">
    <property type="term" value="P:lysosome organization"/>
    <property type="evidence" value="ECO:0007669"/>
    <property type="project" value="UniProtKB-ARBA"/>
</dbReference>
<evidence type="ECO:0000256" key="1">
    <source>
        <dbReference type="ARBA" id="ARBA00001013"/>
    </source>
</evidence>
<evidence type="ECO:0000256" key="6">
    <source>
        <dbReference type="ARBA" id="ARBA00022729"/>
    </source>
</evidence>